<organism evidence="10 11">
    <name type="scientific">Dillenia turbinata</name>
    <dbReference type="NCBI Taxonomy" id="194707"/>
    <lineage>
        <taxon>Eukaryota</taxon>
        <taxon>Viridiplantae</taxon>
        <taxon>Streptophyta</taxon>
        <taxon>Embryophyta</taxon>
        <taxon>Tracheophyta</taxon>
        <taxon>Spermatophyta</taxon>
        <taxon>Magnoliopsida</taxon>
        <taxon>eudicotyledons</taxon>
        <taxon>Gunneridae</taxon>
        <taxon>Pentapetalae</taxon>
        <taxon>Dilleniales</taxon>
        <taxon>Dilleniaceae</taxon>
        <taxon>Dillenia</taxon>
    </lineage>
</organism>
<feature type="transmembrane region" description="Helical" evidence="8">
    <location>
        <begin position="432"/>
        <end position="453"/>
    </location>
</feature>
<evidence type="ECO:0000313" key="10">
    <source>
        <dbReference type="EMBL" id="KAK6933369.1"/>
    </source>
</evidence>
<name>A0AAN8VGX7_9MAGN</name>
<dbReference type="Gene3D" id="1.25.40.20">
    <property type="entry name" value="Ankyrin repeat-containing domain"/>
    <property type="match status" value="3"/>
</dbReference>
<dbReference type="GO" id="GO:0005886">
    <property type="term" value="C:plasma membrane"/>
    <property type="evidence" value="ECO:0007669"/>
    <property type="project" value="TreeGrafter"/>
</dbReference>
<keyword evidence="3" id="KW-0677">Repeat</keyword>
<feature type="repeat" description="ANK" evidence="7">
    <location>
        <begin position="302"/>
        <end position="325"/>
    </location>
</feature>
<evidence type="ECO:0000256" key="6">
    <source>
        <dbReference type="ARBA" id="ARBA00023136"/>
    </source>
</evidence>
<proteinExistence type="predicted"/>
<dbReference type="InterPro" id="IPR026961">
    <property type="entry name" value="PGG_dom"/>
</dbReference>
<feature type="domain" description="PGG" evidence="9">
    <location>
        <begin position="425"/>
        <end position="536"/>
    </location>
</feature>
<evidence type="ECO:0000256" key="4">
    <source>
        <dbReference type="ARBA" id="ARBA00022989"/>
    </source>
</evidence>
<feature type="transmembrane region" description="Helical" evidence="8">
    <location>
        <begin position="543"/>
        <end position="560"/>
    </location>
</feature>
<comment type="subcellular location">
    <subcellularLocation>
        <location evidence="1">Membrane</location>
        <topology evidence="1">Multi-pass membrane protein</topology>
    </subcellularLocation>
</comment>
<evidence type="ECO:0000256" key="8">
    <source>
        <dbReference type="SAM" id="Phobius"/>
    </source>
</evidence>
<evidence type="ECO:0000256" key="1">
    <source>
        <dbReference type="ARBA" id="ARBA00004141"/>
    </source>
</evidence>
<evidence type="ECO:0000256" key="5">
    <source>
        <dbReference type="ARBA" id="ARBA00023043"/>
    </source>
</evidence>
<feature type="non-terminal residue" evidence="10">
    <location>
        <position position="578"/>
    </location>
</feature>
<dbReference type="EMBL" id="JBAMMX010000009">
    <property type="protein sequence ID" value="KAK6933369.1"/>
    <property type="molecule type" value="Genomic_DNA"/>
</dbReference>
<reference evidence="10 11" key="1">
    <citation type="submission" date="2023-12" db="EMBL/GenBank/DDBJ databases">
        <title>A high-quality genome assembly for Dillenia turbinata (Dilleniales).</title>
        <authorList>
            <person name="Chanderbali A."/>
        </authorList>
    </citation>
    <scope>NUCLEOTIDE SEQUENCE [LARGE SCALE GENOMIC DNA]</scope>
    <source>
        <strain evidence="10">LSX21</strain>
        <tissue evidence="10">Leaf</tissue>
    </source>
</reference>
<keyword evidence="4 8" id="KW-1133">Transmembrane helix</keyword>
<keyword evidence="5 7" id="KW-0040">ANK repeat</keyword>
<keyword evidence="11" id="KW-1185">Reference proteome</keyword>
<feature type="transmembrane region" description="Helical" evidence="8">
    <location>
        <begin position="510"/>
        <end position="537"/>
    </location>
</feature>
<evidence type="ECO:0000313" key="11">
    <source>
        <dbReference type="Proteomes" id="UP001370490"/>
    </source>
</evidence>
<accession>A0AAN8VGX7</accession>
<sequence length="578" mass="63631">MKEEIIYTESSKEAITLARQMEASRMAFSLYNAVIEGDTQMLEQESQLDSQITPNKNTVLHLAAEFGKTQCVDVILKACPSLLKQANLKGETALHVAAREGQIDVVKALVAGAKVLNEELEIGTGAVRDLLGVANNKKNTALHEAVRNCHLEVVKCLLEEDSELPYVGNDAGETPLYMAAERGYGELVGAILEACKSPAHDGPNGRTALHAAMSCYRRGMIEEILRKKPFLVKEADEHGWTPLHWAAYFDRFGIITKLLRYDESVAYLKDKEGMTALHVAAMDSLKELITKCPDCIEMVDEKGRNALHAAVEKGQKSVVNYILENPLLGSLINEEDISGNTPLHLLAASRNYNPKLIRHPKVDKKAVNNANLTALDIISISFKATYTEDIIRNQLIKAGATSAWRNLHGQKEEENDKAEEVRSEILKRVGDTHLIVAALIATVTFAAGFTVPGGYDGNEGPNQGMAILSKKTAFKAFVISDTIAMALSTTAVFIYFLLAMRNEWGKVTYLQLSAISLLLFASAAMVIAFMTGMYAVLGHSSELAIATLVIGSSFFIFYCYEMNKLWMRCVENTKRSYI</sequence>
<dbReference type="PANTHER" id="PTHR24186">
    <property type="entry name" value="PROTEIN PHOSPHATASE 1 REGULATORY SUBUNIT"/>
    <property type="match status" value="1"/>
</dbReference>
<gene>
    <name evidence="10" type="ORF">RJ641_036263</name>
</gene>
<protein>
    <submittedName>
        <fullName evidence="10">Ankyrin repeat</fullName>
    </submittedName>
</protein>
<dbReference type="Pfam" id="PF13962">
    <property type="entry name" value="PGG"/>
    <property type="match status" value="1"/>
</dbReference>
<feature type="repeat" description="ANK" evidence="7">
    <location>
        <begin position="137"/>
        <end position="169"/>
    </location>
</feature>
<keyword evidence="2 8" id="KW-0812">Transmembrane</keyword>
<dbReference type="AlphaFoldDB" id="A0AAN8VGX7"/>
<dbReference type="Pfam" id="PF12796">
    <property type="entry name" value="Ank_2"/>
    <property type="match status" value="3"/>
</dbReference>
<dbReference type="PANTHER" id="PTHR24186:SF50">
    <property type="entry name" value="ANKYRIN REPEAT-CONTAINING PROTEIN ITN1-LIKE ISOFORM X1"/>
    <property type="match status" value="1"/>
</dbReference>
<dbReference type="PROSITE" id="PS50088">
    <property type="entry name" value="ANK_REPEAT"/>
    <property type="match status" value="3"/>
</dbReference>
<feature type="repeat" description="ANK" evidence="7">
    <location>
        <begin position="89"/>
        <end position="110"/>
    </location>
</feature>
<comment type="caution">
    <text evidence="10">The sequence shown here is derived from an EMBL/GenBank/DDBJ whole genome shotgun (WGS) entry which is preliminary data.</text>
</comment>
<feature type="transmembrane region" description="Helical" evidence="8">
    <location>
        <begin position="473"/>
        <end position="498"/>
    </location>
</feature>
<dbReference type="InterPro" id="IPR002110">
    <property type="entry name" value="Ankyrin_rpt"/>
</dbReference>
<dbReference type="Proteomes" id="UP001370490">
    <property type="component" value="Unassembled WGS sequence"/>
</dbReference>
<evidence type="ECO:0000259" key="9">
    <source>
        <dbReference type="Pfam" id="PF13962"/>
    </source>
</evidence>
<dbReference type="SMART" id="SM00248">
    <property type="entry name" value="ANK"/>
    <property type="match status" value="8"/>
</dbReference>
<keyword evidence="6 8" id="KW-0472">Membrane</keyword>
<evidence type="ECO:0000256" key="3">
    <source>
        <dbReference type="ARBA" id="ARBA00022737"/>
    </source>
</evidence>
<dbReference type="PROSITE" id="PS50297">
    <property type="entry name" value="ANK_REP_REGION"/>
    <property type="match status" value="2"/>
</dbReference>
<dbReference type="SUPFAM" id="SSF48403">
    <property type="entry name" value="Ankyrin repeat"/>
    <property type="match status" value="2"/>
</dbReference>
<dbReference type="InterPro" id="IPR036770">
    <property type="entry name" value="Ankyrin_rpt-contain_sf"/>
</dbReference>
<evidence type="ECO:0000256" key="2">
    <source>
        <dbReference type="ARBA" id="ARBA00022692"/>
    </source>
</evidence>
<evidence type="ECO:0000256" key="7">
    <source>
        <dbReference type="PROSITE-ProRule" id="PRU00023"/>
    </source>
</evidence>